<dbReference type="EMBL" id="CP021106">
    <property type="protein sequence ID" value="ARO87454.1"/>
    <property type="molecule type" value="Genomic_DNA"/>
</dbReference>
<dbReference type="AlphaFoldDB" id="A0A1W6SNS5"/>
<name>A0A1W6SNS5_9PROT</name>
<protein>
    <recommendedName>
        <fullName evidence="1">Tn3 transposase DDE domain-containing protein</fullName>
    </recommendedName>
</protein>
<evidence type="ECO:0000313" key="3">
    <source>
        <dbReference type="Proteomes" id="UP000012179"/>
    </source>
</evidence>
<evidence type="ECO:0000313" key="2">
    <source>
        <dbReference type="EMBL" id="ARO87454.1"/>
    </source>
</evidence>
<sequence>MGNDIPYHLRLQPLLDGLALSPDAIQYYAHSVIRSEIFQLTRRDERNRYLHLVAFVAHQYYRLQDNLVAVLLTSVQRLQNTATRQHKEQCYTRREQHHESLKALVGYLDSGAVEMLAAIKTLTQDGTLTDEEKVRRIRSVLDSRMIPEPMDAKALGELKTNVNGLLKNDVVKSDIHSTDAFGYSEAIFTASFLVDVAYAPRFKNLKRQRRYLFRSRKNVGQSEWRIKPDAYRDTDLIIAQWDDILHFIATIKLKEITVSDIFRRLNSYSKQHGLYQALKAFGQIPKSLFILRYIDEPELRMSIEKVLNGIEHVHRFTRAVSVGSPREFLNAEKEDQKLAEACKRLINNCIVCWNYLYLSQQFAAIDDPAKREEFVQALRHGSAASWRHVNLLGEYDFSDARLKDSVGIKPPKLID</sequence>
<dbReference type="OrthoDB" id="5292689at2"/>
<accession>A0A1W6SNS5</accession>
<feature type="domain" description="Tn3 transposase DDE" evidence="1">
    <location>
        <begin position="163"/>
        <end position="395"/>
    </location>
</feature>
<keyword evidence="3" id="KW-1185">Reference proteome</keyword>
<dbReference type="GO" id="GO:0006313">
    <property type="term" value="P:DNA transposition"/>
    <property type="evidence" value="ECO:0007669"/>
    <property type="project" value="InterPro"/>
</dbReference>
<dbReference type="Proteomes" id="UP000012179">
    <property type="component" value="Chromosome"/>
</dbReference>
<dbReference type="KEGG" id="nlc:EBAPG3_006525"/>
<dbReference type="GO" id="GO:0004803">
    <property type="term" value="F:transposase activity"/>
    <property type="evidence" value="ECO:0007669"/>
    <property type="project" value="InterPro"/>
</dbReference>
<dbReference type="RefSeq" id="WP_085921946.1">
    <property type="nucleotide sequence ID" value="NZ_CP021106.3"/>
</dbReference>
<dbReference type="InterPro" id="IPR002513">
    <property type="entry name" value="Tn3_Tnp_DDE_dom"/>
</dbReference>
<gene>
    <name evidence="2" type="ORF">EBAPG3_006525</name>
</gene>
<reference evidence="2 3" key="1">
    <citation type="journal article" date="2015" name="Int. J. Syst. Evol. Microbiol.">
        <title>Nitrosospira lacus sp. nov., a psychrotolerant, ammonia-oxidizing bacterium from sandy lake sediment.</title>
        <authorList>
            <person name="Urakawa H."/>
            <person name="Garcia J.C."/>
            <person name="Nielsen J.L."/>
            <person name="Le V.Q."/>
            <person name="Kozlowski J.A."/>
            <person name="Stein L.Y."/>
            <person name="Lim C.K."/>
            <person name="Pommerening-Roser A."/>
            <person name="Martens-Habbena W."/>
            <person name="Stahl D.A."/>
            <person name="Klotz M.G."/>
        </authorList>
    </citation>
    <scope>NUCLEOTIDE SEQUENCE [LARGE SCALE GENOMIC DNA]</scope>
    <source>
        <strain evidence="2 3">APG3</strain>
    </source>
</reference>
<proteinExistence type="predicted"/>
<dbReference type="Pfam" id="PF01526">
    <property type="entry name" value="DDE_Tnp_Tn3"/>
    <property type="match status" value="1"/>
</dbReference>
<evidence type="ECO:0000259" key="1">
    <source>
        <dbReference type="Pfam" id="PF01526"/>
    </source>
</evidence>
<organism evidence="2 3">
    <name type="scientific">Nitrosospira lacus</name>
    <dbReference type="NCBI Taxonomy" id="1288494"/>
    <lineage>
        <taxon>Bacteria</taxon>
        <taxon>Pseudomonadati</taxon>
        <taxon>Pseudomonadota</taxon>
        <taxon>Betaproteobacteria</taxon>
        <taxon>Nitrosomonadales</taxon>
        <taxon>Nitrosomonadaceae</taxon>
        <taxon>Nitrosospira</taxon>
    </lineage>
</organism>